<reference evidence="2 3" key="3">
    <citation type="journal article" date="2013" name="Rice">
        <title>Improvement of the Oryza sativa Nipponbare reference genome using next generation sequence and optical map data.</title>
        <authorList>
            <person name="Kawahara Y."/>
            <person name="de la Bastide M."/>
            <person name="Hamilton J.P."/>
            <person name="Kanamori H."/>
            <person name="McCombie W.R."/>
            <person name="Ouyang S."/>
            <person name="Schwartz D.C."/>
            <person name="Tanaka T."/>
            <person name="Wu J."/>
            <person name="Zhou S."/>
            <person name="Childs K.L."/>
            <person name="Davidson R.M."/>
            <person name="Lin H."/>
            <person name="Quesada-Ocampo L."/>
            <person name="Vaillancourt B."/>
            <person name="Sakai H."/>
            <person name="Lee S.S."/>
            <person name="Kim J."/>
            <person name="Numa H."/>
            <person name="Itoh T."/>
            <person name="Buell C.R."/>
            <person name="Matsumoto T."/>
        </authorList>
    </citation>
    <scope>NUCLEOTIDE SEQUENCE [LARGE SCALE GENOMIC DNA]</scope>
    <source>
        <strain evidence="3">cv. Nipponbare</strain>
    </source>
</reference>
<accession>A0A0P0Y7C0</accession>
<dbReference type="AlphaFoldDB" id="A0A0P0Y7C0"/>
<reference evidence="2 3" key="2">
    <citation type="journal article" date="2013" name="Plant Cell Physiol.">
        <title>Rice Annotation Project Database (RAP-DB): an integrative and interactive database for rice genomics.</title>
        <authorList>
            <person name="Sakai H."/>
            <person name="Lee S.S."/>
            <person name="Tanaka T."/>
            <person name="Numa H."/>
            <person name="Kim J."/>
            <person name="Kawahara Y."/>
            <person name="Wakimoto H."/>
            <person name="Yang C.C."/>
            <person name="Iwamoto M."/>
            <person name="Abe T."/>
            <person name="Yamada Y."/>
            <person name="Muto A."/>
            <person name="Inokuchi H."/>
            <person name="Ikemura T."/>
            <person name="Matsumoto T."/>
            <person name="Sasaki T."/>
            <person name="Itoh T."/>
        </authorList>
    </citation>
    <scope>NUCLEOTIDE SEQUENCE [LARGE SCALE GENOMIC DNA]</scope>
    <source>
        <strain evidence="3">cv. Nipponbare</strain>
    </source>
</reference>
<dbReference type="InParanoid" id="A0A0P0Y7C0"/>
<gene>
    <name evidence="2" type="ordered locus">Os12g0160300</name>
    <name evidence="2" type="ORF">OSNPB_120160300</name>
</gene>
<reference evidence="3" key="1">
    <citation type="journal article" date="2005" name="Nature">
        <title>The map-based sequence of the rice genome.</title>
        <authorList>
            <consortium name="International rice genome sequencing project (IRGSP)"/>
            <person name="Matsumoto T."/>
            <person name="Wu J."/>
            <person name="Kanamori H."/>
            <person name="Katayose Y."/>
            <person name="Fujisawa M."/>
            <person name="Namiki N."/>
            <person name="Mizuno H."/>
            <person name="Yamamoto K."/>
            <person name="Antonio B.A."/>
            <person name="Baba T."/>
            <person name="Sakata K."/>
            <person name="Nagamura Y."/>
            <person name="Aoki H."/>
            <person name="Arikawa K."/>
            <person name="Arita K."/>
            <person name="Bito T."/>
            <person name="Chiden Y."/>
            <person name="Fujitsuka N."/>
            <person name="Fukunaka R."/>
            <person name="Hamada M."/>
            <person name="Harada C."/>
            <person name="Hayashi A."/>
            <person name="Hijishita S."/>
            <person name="Honda M."/>
            <person name="Hosokawa S."/>
            <person name="Ichikawa Y."/>
            <person name="Idonuma A."/>
            <person name="Iijima M."/>
            <person name="Ikeda M."/>
            <person name="Ikeno M."/>
            <person name="Ito K."/>
            <person name="Ito S."/>
            <person name="Ito T."/>
            <person name="Ito Y."/>
            <person name="Ito Y."/>
            <person name="Iwabuchi A."/>
            <person name="Kamiya K."/>
            <person name="Karasawa W."/>
            <person name="Kurita K."/>
            <person name="Katagiri S."/>
            <person name="Kikuta A."/>
            <person name="Kobayashi H."/>
            <person name="Kobayashi N."/>
            <person name="Machita K."/>
            <person name="Maehara T."/>
            <person name="Masukawa M."/>
            <person name="Mizubayashi T."/>
            <person name="Mukai Y."/>
            <person name="Nagasaki H."/>
            <person name="Nagata Y."/>
            <person name="Naito S."/>
            <person name="Nakashima M."/>
            <person name="Nakama Y."/>
            <person name="Nakamichi Y."/>
            <person name="Nakamura M."/>
            <person name="Meguro A."/>
            <person name="Negishi M."/>
            <person name="Ohta I."/>
            <person name="Ohta T."/>
            <person name="Okamoto M."/>
            <person name="Ono N."/>
            <person name="Saji S."/>
            <person name="Sakaguchi M."/>
            <person name="Sakai K."/>
            <person name="Shibata M."/>
            <person name="Shimokawa T."/>
            <person name="Song J."/>
            <person name="Takazaki Y."/>
            <person name="Terasawa K."/>
            <person name="Tsugane M."/>
            <person name="Tsuji K."/>
            <person name="Ueda S."/>
            <person name="Waki K."/>
            <person name="Yamagata H."/>
            <person name="Yamamoto M."/>
            <person name="Yamamoto S."/>
            <person name="Yamane H."/>
            <person name="Yoshiki S."/>
            <person name="Yoshihara R."/>
            <person name="Yukawa K."/>
            <person name="Zhong H."/>
            <person name="Yano M."/>
            <person name="Yuan Q."/>
            <person name="Ouyang S."/>
            <person name="Liu J."/>
            <person name="Jones K.M."/>
            <person name="Gansberger K."/>
            <person name="Moffat K."/>
            <person name="Hill J."/>
            <person name="Bera J."/>
            <person name="Fadrosh D."/>
            <person name="Jin S."/>
            <person name="Johri S."/>
            <person name="Kim M."/>
            <person name="Overton L."/>
            <person name="Reardon M."/>
            <person name="Tsitrin T."/>
            <person name="Vuong H."/>
            <person name="Weaver B."/>
            <person name="Ciecko A."/>
            <person name="Tallon L."/>
            <person name="Jackson J."/>
            <person name="Pai G."/>
            <person name="Aken S.V."/>
            <person name="Utterback T."/>
            <person name="Reidmuller S."/>
            <person name="Feldblyum T."/>
            <person name="Hsiao J."/>
            <person name="Zismann V."/>
            <person name="Iobst S."/>
            <person name="de Vazeille A.R."/>
            <person name="Buell C.R."/>
            <person name="Ying K."/>
            <person name="Li Y."/>
            <person name="Lu T."/>
            <person name="Huang Y."/>
            <person name="Zhao Q."/>
            <person name="Feng Q."/>
            <person name="Zhang L."/>
            <person name="Zhu J."/>
            <person name="Weng Q."/>
            <person name="Mu J."/>
            <person name="Lu Y."/>
            <person name="Fan D."/>
            <person name="Liu Y."/>
            <person name="Guan J."/>
            <person name="Zhang Y."/>
            <person name="Yu S."/>
            <person name="Liu X."/>
            <person name="Zhang Y."/>
            <person name="Hong G."/>
            <person name="Han B."/>
            <person name="Choisne N."/>
            <person name="Demange N."/>
            <person name="Orjeda G."/>
            <person name="Samain S."/>
            <person name="Cattolico L."/>
            <person name="Pelletier E."/>
            <person name="Couloux A."/>
            <person name="Segurens B."/>
            <person name="Wincker P."/>
            <person name="D'Hont A."/>
            <person name="Scarpelli C."/>
            <person name="Weissenbach J."/>
            <person name="Salanoubat M."/>
            <person name="Quetier F."/>
            <person name="Yu Y."/>
            <person name="Kim H.R."/>
            <person name="Rambo T."/>
            <person name="Currie J."/>
            <person name="Collura K."/>
            <person name="Luo M."/>
            <person name="Yang T."/>
            <person name="Ammiraju J.S.S."/>
            <person name="Engler F."/>
            <person name="Soderlund C."/>
            <person name="Wing R.A."/>
            <person name="Palmer L.E."/>
            <person name="de la Bastide M."/>
            <person name="Spiegel L."/>
            <person name="Nascimento L."/>
            <person name="Zutavern T."/>
            <person name="O'Shaughnessy A."/>
            <person name="Dike S."/>
            <person name="Dedhia N."/>
            <person name="Preston R."/>
            <person name="Balija V."/>
            <person name="McCombie W.R."/>
            <person name="Chow T."/>
            <person name="Chen H."/>
            <person name="Chung M."/>
            <person name="Chen C."/>
            <person name="Shaw J."/>
            <person name="Wu H."/>
            <person name="Hsiao K."/>
            <person name="Chao Y."/>
            <person name="Chu M."/>
            <person name="Cheng C."/>
            <person name="Hour A."/>
            <person name="Lee P."/>
            <person name="Lin S."/>
            <person name="Lin Y."/>
            <person name="Liou J."/>
            <person name="Liu S."/>
            <person name="Hsing Y."/>
            <person name="Raghuvanshi S."/>
            <person name="Mohanty A."/>
            <person name="Bharti A.K."/>
            <person name="Gaur A."/>
            <person name="Gupta V."/>
            <person name="Kumar D."/>
            <person name="Ravi V."/>
            <person name="Vij S."/>
            <person name="Kapur A."/>
            <person name="Khurana P."/>
            <person name="Khurana P."/>
            <person name="Khurana J.P."/>
            <person name="Tyagi A.K."/>
            <person name="Gaikwad K."/>
            <person name="Singh A."/>
            <person name="Dalal V."/>
            <person name="Srivastava S."/>
            <person name="Dixit A."/>
            <person name="Pal A.K."/>
            <person name="Ghazi I.A."/>
            <person name="Yadav M."/>
            <person name="Pandit A."/>
            <person name="Bhargava A."/>
            <person name="Sureshbabu K."/>
            <person name="Batra K."/>
            <person name="Sharma T.R."/>
            <person name="Mohapatra T."/>
            <person name="Singh N.K."/>
            <person name="Messing J."/>
            <person name="Nelson A.B."/>
            <person name="Fuks G."/>
            <person name="Kavchok S."/>
            <person name="Keizer G."/>
            <person name="Linton E."/>
            <person name="Llaca V."/>
            <person name="Song R."/>
            <person name="Tanyolac B."/>
            <person name="Young S."/>
            <person name="Ho-Il K."/>
            <person name="Hahn J.H."/>
            <person name="Sangsakoo G."/>
            <person name="Vanavichit A."/>
            <person name="de Mattos Luiz.A.T."/>
            <person name="Zimmer P.D."/>
            <person name="Malone G."/>
            <person name="Dellagostin O."/>
            <person name="de Oliveira A.C."/>
            <person name="Bevan M."/>
            <person name="Bancroft I."/>
            <person name="Minx P."/>
            <person name="Cordum H."/>
            <person name="Wilson R."/>
            <person name="Cheng Z."/>
            <person name="Jin W."/>
            <person name="Jiang J."/>
            <person name="Leong S.A."/>
            <person name="Iwama H."/>
            <person name="Gojobori T."/>
            <person name="Itoh T."/>
            <person name="Niimura Y."/>
            <person name="Fujii Y."/>
            <person name="Habara T."/>
            <person name="Sakai H."/>
            <person name="Sato Y."/>
            <person name="Wilson G."/>
            <person name="Kumar K."/>
            <person name="McCouch S."/>
            <person name="Juretic N."/>
            <person name="Hoen D."/>
            <person name="Wright S."/>
            <person name="Bruskiewich R."/>
            <person name="Bureau T."/>
            <person name="Miyao A."/>
            <person name="Hirochika H."/>
            <person name="Nishikawa T."/>
            <person name="Kadowaki K."/>
            <person name="Sugiura M."/>
            <person name="Burr B."/>
            <person name="Sasaki T."/>
        </authorList>
    </citation>
    <scope>NUCLEOTIDE SEQUENCE [LARGE SCALE GENOMIC DNA]</scope>
    <source>
        <strain evidence="3">cv. Nipponbare</strain>
    </source>
</reference>
<protein>
    <submittedName>
        <fullName evidence="2">Os12g0160300 protein</fullName>
    </submittedName>
</protein>
<dbReference type="PaxDb" id="39947-A0A0P0Y7C0"/>
<feature type="region of interest" description="Disordered" evidence="1">
    <location>
        <begin position="34"/>
        <end position="82"/>
    </location>
</feature>
<keyword evidence="3" id="KW-1185">Reference proteome</keyword>
<dbReference type="EMBL" id="AP014968">
    <property type="protein sequence ID" value="BAT15983.1"/>
    <property type="molecule type" value="Genomic_DNA"/>
</dbReference>
<evidence type="ECO:0000256" key="1">
    <source>
        <dbReference type="SAM" id="MobiDB-lite"/>
    </source>
</evidence>
<dbReference type="Proteomes" id="UP000059680">
    <property type="component" value="Chromosome 12"/>
</dbReference>
<sequence>MRDGDHRRAGGRCRRHRRCEAAAQQWTEPAGVFQPRLWRRRAEPPPASRPASKTNPTCCTPPLASLHTVRPTPRRRPRGSRAPLMFTSPVKVVPRAACSMKCPSGTGHALCGCGIGGQARRSARSVPKAVQKDEMFDKVVEAALDCRNVQEWEEDVWRVRMPA</sequence>
<evidence type="ECO:0000313" key="3">
    <source>
        <dbReference type="Proteomes" id="UP000059680"/>
    </source>
</evidence>
<proteinExistence type="predicted"/>
<evidence type="ECO:0000313" key="2">
    <source>
        <dbReference type="EMBL" id="BAT15983.1"/>
    </source>
</evidence>
<name>A0A0P0Y7C0_ORYSJ</name>
<dbReference type="STRING" id="39947.A0A0P0Y7C0"/>
<organism evidence="2 3">
    <name type="scientific">Oryza sativa subsp. japonica</name>
    <name type="common">Rice</name>
    <dbReference type="NCBI Taxonomy" id="39947"/>
    <lineage>
        <taxon>Eukaryota</taxon>
        <taxon>Viridiplantae</taxon>
        <taxon>Streptophyta</taxon>
        <taxon>Embryophyta</taxon>
        <taxon>Tracheophyta</taxon>
        <taxon>Spermatophyta</taxon>
        <taxon>Magnoliopsida</taxon>
        <taxon>Liliopsida</taxon>
        <taxon>Poales</taxon>
        <taxon>Poaceae</taxon>
        <taxon>BOP clade</taxon>
        <taxon>Oryzoideae</taxon>
        <taxon>Oryzeae</taxon>
        <taxon>Oryzinae</taxon>
        <taxon>Oryza</taxon>
        <taxon>Oryza sativa</taxon>
    </lineage>
</organism>
<dbReference type="Gramene" id="Os12t0160300-01">
    <property type="protein sequence ID" value="Os12t0160300-01"/>
    <property type="gene ID" value="Os12g0160300"/>
</dbReference>